<organism evidence="1 2">
    <name type="scientific">Pyrodictium occultum</name>
    <dbReference type="NCBI Taxonomy" id="2309"/>
    <lineage>
        <taxon>Archaea</taxon>
        <taxon>Thermoproteota</taxon>
        <taxon>Thermoprotei</taxon>
        <taxon>Desulfurococcales</taxon>
        <taxon>Pyrodictiaceae</taxon>
        <taxon>Pyrodictium</taxon>
    </lineage>
</organism>
<proteinExistence type="predicted"/>
<dbReference type="STRING" id="2309.CF15_06130"/>
<dbReference type="OrthoDB" id="33957at2157"/>
<dbReference type="RefSeq" id="WP_058371000.1">
    <property type="nucleotide sequence ID" value="NZ_LNTB01000001.1"/>
</dbReference>
<gene>
    <name evidence="1" type="ORF">CF15_06130</name>
</gene>
<dbReference type="EMBL" id="LNTB01000001">
    <property type="protein sequence ID" value="KSW12319.1"/>
    <property type="molecule type" value="Genomic_DNA"/>
</dbReference>
<evidence type="ECO:0000313" key="1">
    <source>
        <dbReference type="EMBL" id="KSW12319.1"/>
    </source>
</evidence>
<reference evidence="1 2" key="1">
    <citation type="submission" date="2015-11" db="EMBL/GenBank/DDBJ databases">
        <title>Genome sequence of Pyrodictium occultum PL-19, a marine hyperthermophilic archaeon isolated from Volcano, Italy.</title>
        <authorList>
            <person name="Utturkar S."/>
            <person name="Huber H."/>
            <person name="Leptihn S."/>
            <person name="Brown S."/>
            <person name="Stetter K.O."/>
            <person name="Podar M."/>
        </authorList>
    </citation>
    <scope>NUCLEOTIDE SEQUENCE [LARGE SCALE GENOMIC DNA]</scope>
    <source>
        <strain evidence="1 2">PL-19</strain>
    </source>
</reference>
<sequence>MSLQWDPKWEEVVVEVDGVRVKALRDRVTMLLACPICGTGDKASYFFSPRDLVNHLFSHTSRASGIRVVAAPAEEQDREE</sequence>
<dbReference type="AlphaFoldDB" id="A0A0V8RW90"/>
<evidence type="ECO:0000313" key="2">
    <source>
        <dbReference type="Proteomes" id="UP000053352"/>
    </source>
</evidence>
<comment type="caution">
    <text evidence="1">The sequence shown here is derived from an EMBL/GenBank/DDBJ whole genome shotgun (WGS) entry which is preliminary data.</text>
</comment>
<protein>
    <submittedName>
        <fullName evidence="1">Uncharacterized protein</fullName>
    </submittedName>
</protein>
<name>A0A0V8RW90_PYROC</name>
<dbReference type="Proteomes" id="UP000053352">
    <property type="component" value="Unassembled WGS sequence"/>
</dbReference>
<accession>A0A0V8RW90</accession>
<keyword evidence="2" id="KW-1185">Reference proteome</keyword>